<dbReference type="InterPro" id="IPR023115">
    <property type="entry name" value="TIF_IF2_dom3"/>
</dbReference>
<dbReference type="EMBL" id="PFWY01000041">
    <property type="protein sequence ID" value="PJA41131.1"/>
    <property type="molecule type" value="Genomic_DNA"/>
</dbReference>
<dbReference type="GO" id="GO:0005525">
    <property type="term" value="F:GTP binding"/>
    <property type="evidence" value="ECO:0007669"/>
    <property type="project" value="UniProtKB-KW"/>
</dbReference>
<organism evidence="4 5">
    <name type="scientific">candidate division WWE3 bacterium CG_4_9_14_3_um_filter_34_6</name>
    <dbReference type="NCBI Taxonomy" id="1975079"/>
    <lineage>
        <taxon>Bacteria</taxon>
        <taxon>Katanobacteria</taxon>
    </lineage>
</organism>
<dbReference type="GO" id="GO:0005737">
    <property type="term" value="C:cytoplasm"/>
    <property type="evidence" value="ECO:0007669"/>
    <property type="project" value="TreeGrafter"/>
</dbReference>
<dbReference type="InterPro" id="IPR036925">
    <property type="entry name" value="TIF_IF2_dom3_sf"/>
</dbReference>
<comment type="caution">
    <text evidence="4">The sequence shown here is derived from an EMBL/GenBank/DDBJ whole genome shotgun (WGS) entry which is preliminary data.</text>
</comment>
<dbReference type="GO" id="GO:0003743">
    <property type="term" value="F:translation initiation factor activity"/>
    <property type="evidence" value="ECO:0007669"/>
    <property type="project" value="TreeGrafter"/>
</dbReference>
<dbReference type="SUPFAM" id="SSF50447">
    <property type="entry name" value="Translation proteins"/>
    <property type="match status" value="1"/>
</dbReference>
<name>A0A2M7X542_UNCKA</name>
<evidence type="ECO:0000313" key="4">
    <source>
        <dbReference type="EMBL" id="PJA41131.1"/>
    </source>
</evidence>
<dbReference type="InterPro" id="IPR015760">
    <property type="entry name" value="TIF_IF2"/>
</dbReference>
<dbReference type="Gene3D" id="2.40.30.10">
    <property type="entry name" value="Translation factors"/>
    <property type="match status" value="1"/>
</dbReference>
<dbReference type="SUPFAM" id="SSF52156">
    <property type="entry name" value="Initiation factor IF2/eIF5b, domain 3"/>
    <property type="match status" value="1"/>
</dbReference>
<proteinExistence type="predicted"/>
<evidence type="ECO:0000259" key="3">
    <source>
        <dbReference type="Pfam" id="PF11987"/>
    </source>
</evidence>
<protein>
    <recommendedName>
        <fullName evidence="3">Translation initiation factor IF- 2 domain-containing protein</fullName>
    </recommendedName>
</protein>
<dbReference type="InterPro" id="IPR009000">
    <property type="entry name" value="Transl_B-barrel_sf"/>
</dbReference>
<evidence type="ECO:0000256" key="1">
    <source>
        <dbReference type="ARBA" id="ARBA00022741"/>
    </source>
</evidence>
<gene>
    <name evidence="4" type="ORF">CO178_00865</name>
</gene>
<feature type="domain" description="Translation initiation factor IF- 2" evidence="3">
    <location>
        <begin position="3"/>
        <end position="58"/>
    </location>
</feature>
<keyword evidence="1" id="KW-0547">Nucleotide-binding</keyword>
<evidence type="ECO:0000256" key="2">
    <source>
        <dbReference type="ARBA" id="ARBA00023134"/>
    </source>
</evidence>
<sequence length="163" mass="17862">MFSGTGEVKESDILLASTGRAVVVAFKVKVSSSVEEVAKTQKIIIRSHEIIYEMLEELEGALVGVLEIEEAKVKGNGIIIEKFVLPKSNMVVAGTLVEAGKFKVNNRVGIFRDNSETPVFIARIKTLHIGTKEVDIAKKGDEVGILFKPELNQIELDDKIIVL</sequence>
<dbReference type="AlphaFoldDB" id="A0A2M7X542"/>
<dbReference type="PANTHER" id="PTHR43381:SF5">
    <property type="entry name" value="TR-TYPE G DOMAIN-CONTAINING PROTEIN"/>
    <property type="match status" value="1"/>
</dbReference>
<evidence type="ECO:0000313" key="5">
    <source>
        <dbReference type="Proteomes" id="UP000230683"/>
    </source>
</evidence>
<keyword evidence="2" id="KW-0342">GTP-binding</keyword>
<accession>A0A2M7X542</accession>
<dbReference type="Pfam" id="PF11987">
    <property type="entry name" value="IF-2"/>
    <property type="match status" value="1"/>
</dbReference>
<reference evidence="5" key="1">
    <citation type="submission" date="2017-09" db="EMBL/GenBank/DDBJ databases">
        <title>Depth-based differentiation of microbial function through sediment-hosted aquifers and enrichment of novel symbionts in the deep terrestrial subsurface.</title>
        <authorList>
            <person name="Probst A.J."/>
            <person name="Ladd B."/>
            <person name="Jarett J.K."/>
            <person name="Geller-Mcgrath D.E."/>
            <person name="Sieber C.M.K."/>
            <person name="Emerson J.B."/>
            <person name="Anantharaman K."/>
            <person name="Thomas B.C."/>
            <person name="Malmstrom R."/>
            <person name="Stieglmeier M."/>
            <person name="Klingl A."/>
            <person name="Woyke T."/>
            <person name="Ryan C.M."/>
            <person name="Banfield J.F."/>
        </authorList>
    </citation>
    <scope>NUCLEOTIDE SEQUENCE [LARGE SCALE GENOMIC DNA]</scope>
</reference>
<dbReference type="PANTHER" id="PTHR43381">
    <property type="entry name" value="TRANSLATION INITIATION FACTOR IF-2-RELATED"/>
    <property type="match status" value="1"/>
</dbReference>
<dbReference type="Gene3D" id="3.40.50.10050">
    <property type="entry name" value="Translation initiation factor IF- 2, domain 3"/>
    <property type="match status" value="1"/>
</dbReference>
<dbReference type="Proteomes" id="UP000230683">
    <property type="component" value="Unassembled WGS sequence"/>
</dbReference>